<evidence type="ECO:0000313" key="12">
    <source>
        <dbReference type="EnsemblMetazoa" id="XP_008181029.1"/>
    </source>
</evidence>
<dbReference type="SMART" id="SM00614">
    <property type="entry name" value="ZnF_BED"/>
    <property type="match status" value="1"/>
</dbReference>
<dbReference type="InterPro" id="IPR003656">
    <property type="entry name" value="Znf_BED"/>
</dbReference>
<evidence type="ECO:0000256" key="5">
    <source>
        <dbReference type="ARBA" id="ARBA00023015"/>
    </source>
</evidence>
<dbReference type="GO" id="GO:0003677">
    <property type="term" value="F:DNA binding"/>
    <property type="evidence" value="ECO:0007669"/>
    <property type="project" value="UniProtKB-KW"/>
</dbReference>
<dbReference type="GeneID" id="100569177"/>
<evidence type="ECO:0000256" key="4">
    <source>
        <dbReference type="ARBA" id="ARBA00022833"/>
    </source>
</evidence>
<feature type="region of interest" description="Disordered" evidence="10">
    <location>
        <begin position="42"/>
        <end position="109"/>
    </location>
</feature>
<reference evidence="13" key="1">
    <citation type="submission" date="2010-06" db="EMBL/GenBank/DDBJ databases">
        <authorList>
            <person name="Jiang H."/>
            <person name="Abraham K."/>
            <person name="Ali S."/>
            <person name="Alsbrooks S.L."/>
            <person name="Anim B.N."/>
            <person name="Anosike U.S."/>
            <person name="Attaway T."/>
            <person name="Bandaranaike D.P."/>
            <person name="Battles P.K."/>
            <person name="Bell S.N."/>
            <person name="Bell A.V."/>
            <person name="Beltran B."/>
            <person name="Bickham C."/>
            <person name="Bustamante Y."/>
            <person name="Caleb T."/>
            <person name="Canada A."/>
            <person name="Cardenas V."/>
            <person name="Carter K."/>
            <person name="Chacko J."/>
            <person name="Chandrabose M.N."/>
            <person name="Chavez D."/>
            <person name="Chavez A."/>
            <person name="Chen L."/>
            <person name="Chu H.-S."/>
            <person name="Claassen K.J."/>
            <person name="Cockrell R."/>
            <person name="Collins M."/>
            <person name="Cooper J.A."/>
            <person name="Cree A."/>
            <person name="Curry S.M."/>
            <person name="Da Y."/>
            <person name="Dao M.D."/>
            <person name="Das B."/>
            <person name="Davila M.-L."/>
            <person name="Davy-Carroll L."/>
            <person name="Denson S."/>
            <person name="Dinh H."/>
            <person name="Ebong V.E."/>
            <person name="Edwards J.R."/>
            <person name="Egan A."/>
            <person name="El-Daye J."/>
            <person name="Escobedo L."/>
            <person name="Fernandez S."/>
            <person name="Fernando P.R."/>
            <person name="Flagg N."/>
            <person name="Forbes L.D."/>
            <person name="Fowler R.G."/>
            <person name="Fu Q."/>
            <person name="Gabisi R.A."/>
            <person name="Ganer J."/>
            <person name="Garbino Pronczuk A."/>
            <person name="Garcia R.M."/>
            <person name="Garner T."/>
            <person name="Garrett T.E."/>
            <person name="Gonzalez D.A."/>
            <person name="Hamid H."/>
            <person name="Hawkins E.S."/>
            <person name="Hirani K."/>
            <person name="Hogues M.E."/>
            <person name="Hollins B."/>
            <person name="Hsiao C.-H."/>
            <person name="Jabil R."/>
            <person name="James M.L."/>
            <person name="Jhangiani S.N."/>
            <person name="Johnson B."/>
            <person name="Johnson Q."/>
            <person name="Joshi V."/>
            <person name="Kalu J.B."/>
            <person name="Kam C."/>
            <person name="Kashfia A."/>
            <person name="Keebler J."/>
            <person name="Kisamo H."/>
            <person name="Kovar C.L."/>
            <person name="Lago L.A."/>
            <person name="Lai C.-Y."/>
            <person name="Laidlaw J."/>
            <person name="Lara F."/>
            <person name="Le T.-K."/>
            <person name="Lee S.L."/>
            <person name="Legall F.H."/>
            <person name="Lemon S.J."/>
            <person name="Lewis L.R."/>
            <person name="Li B."/>
            <person name="Liu Y."/>
            <person name="Liu Y.-S."/>
            <person name="Lopez J."/>
            <person name="Lozado R.J."/>
            <person name="Lu J."/>
            <person name="Madu R.C."/>
            <person name="Maheshwari M."/>
            <person name="Maheshwari R."/>
            <person name="Malloy K."/>
            <person name="Martinez E."/>
            <person name="Mathew T."/>
            <person name="Mercado I.C."/>
            <person name="Mercado C."/>
            <person name="Meyer B."/>
            <person name="Montgomery K."/>
            <person name="Morgan M.B."/>
            <person name="Munidasa M."/>
            <person name="Nazareth L.V."/>
            <person name="Nelson J."/>
            <person name="Ng B.M."/>
            <person name="Nguyen N.B."/>
            <person name="Nguyen P.Q."/>
            <person name="Nguyen T."/>
            <person name="Obregon M."/>
            <person name="Okwuonu G.O."/>
            <person name="Onwere C.G."/>
            <person name="Orozco G."/>
            <person name="Parra A."/>
            <person name="Patel S."/>
            <person name="Patil S."/>
            <person name="Perez A."/>
            <person name="Perez Y."/>
            <person name="Pham C."/>
            <person name="Primus E.L."/>
            <person name="Pu L.-L."/>
            <person name="Puazo M."/>
            <person name="Qin X."/>
            <person name="Quiroz J.B."/>
            <person name="Reese J."/>
            <person name="Richards S."/>
            <person name="Rives C.M."/>
            <person name="Robberts R."/>
            <person name="Ruiz S.J."/>
            <person name="Ruiz M.J."/>
            <person name="Santibanez J."/>
            <person name="Schneider B.W."/>
            <person name="Sisson I."/>
            <person name="Smith M."/>
            <person name="Sodergren E."/>
            <person name="Song X.-Z."/>
            <person name="Song B.B."/>
            <person name="Summersgill H."/>
            <person name="Thelus R."/>
            <person name="Thornton R.D."/>
            <person name="Trejos Z.Y."/>
            <person name="Usmani K."/>
            <person name="Vattathil S."/>
            <person name="Villasana D."/>
            <person name="Walker D.L."/>
            <person name="Wang S."/>
            <person name="Wang K."/>
            <person name="White C.S."/>
            <person name="Williams A.C."/>
            <person name="Williamson J."/>
            <person name="Wilson K."/>
            <person name="Woghiren I.O."/>
            <person name="Woodworth J.R."/>
            <person name="Worley K.C."/>
            <person name="Wright R.A."/>
            <person name="Wu W."/>
            <person name="Young L."/>
            <person name="Zhang L."/>
            <person name="Zhang J."/>
            <person name="Zhu Y."/>
            <person name="Muzny D.M."/>
            <person name="Weinstock G."/>
            <person name="Gibbs R.A."/>
        </authorList>
    </citation>
    <scope>NUCLEOTIDE SEQUENCE [LARGE SCALE GENOMIC DNA]</scope>
    <source>
        <strain evidence="13">LSR1</strain>
    </source>
</reference>
<dbReference type="InterPro" id="IPR008906">
    <property type="entry name" value="HATC_C_dom"/>
</dbReference>
<organism evidence="12 13">
    <name type="scientific">Acyrthosiphon pisum</name>
    <name type="common">Pea aphid</name>
    <dbReference type="NCBI Taxonomy" id="7029"/>
    <lineage>
        <taxon>Eukaryota</taxon>
        <taxon>Metazoa</taxon>
        <taxon>Ecdysozoa</taxon>
        <taxon>Arthropoda</taxon>
        <taxon>Hexapoda</taxon>
        <taxon>Insecta</taxon>
        <taxon>Pterygota</taxon>
        <taxon>Neoptera</taxon>
        <taxon>Paraneoptera</taxon>
        <taxon>Hemiptera</taxon>
        <taxon>Sternorrhyncha</taxon>
        <taxon>Aphidomorpha</taxon>
        <taxon>Aphidoidea</taxon>
        <taxon>Aphididae</taxon>
        <taxon>Macrosiphini</taxon>
        <taxon>Acyrthosiphon</taxon>
    </lineage>
</organism>
<dbReference type="EnsemblMetazoa" id="XM_008182807.1">
    <property type="protein sequence ID" value="XP_008181029.1"/>
    <property type="gene ID" value="LOC100569177"/>
</dbReference>
<dbReference type="AlphaFoldDB" id="A0A8R2B488"/>
<feature type="compositionally biased region" description="Basic and acidic residues" evidence="10">
    <location>
        <begin position="48"/>
        <end position="60"/>
    </location>
</feature>
<evidence type="ECO:0000256" key="9">
    <source>
        <dbReference type="PROSITE-ProRule" id="PRU00027"/>
    </source>
</evidence>
<dbReference type="SUPFAM" id="SSF140996">
    <property type="entry name" value="Hermes dimerisation domain"/>
    <property type="match status" value="1"/>
</dbReference>
<dbReference type="PANTHER" id="PTHR46481:SF10">
    <property type="entry name" value="ZINC FINGER BED DOMAIN-CONTAINING PROTEIN 39"/>
    <property type="match status" value="1"/>
</dbReference>
<dbReference type="KEGG" id="api:100569177"/>
<evidence type="ECO:0000256" key="10">
    <source>
        <dbReference type="SAM" id="MobiDB-lite"/>
    </source>
</evidence>
<dbReference type="InterPro" id="IPR052035">
    <property type="entry name" value="ZnF_BED_domain_contain"/>
</dbReference>
<dbReference type="PANTHER" id="PTHR46481">
    <property type="entry name" value="ZINC FINGER BED DOMAIN-CONTAINING PROTEIN 4"/>
    <property type="match status" value="1"/>
</dbReference>
<evidence type="ECO:0000256" key="1">
    <source>
        <dbReference type="ARBA" id="ARBA00004123"/>
    </source>
</evidence>
<reference evidence="12" key="2">
    <citation type="submission" date="2022-06" db="UniProtKB">
        <authorList>
            <consortium name="EnsemblMetazoa"/>
        </authorList>
    </citation>
    <scope>IDENTIFICATION</scope>
</reference>
<dbReference type="PROSITE" id="PS50808">
    <property type="entry name" value="ZF_BED"/>
    <property type="match status" value="1"/>
</dbReference>
<evidence type="ECO:0000256" key="7">
    <source>
        <dbReference type="ARBA" id="ARBA00023163"/>
    </source>
</evidence>
<dbReference type="Pfam" id="PF02892">
    <property type="entry name" value="zf-BED"/>
    <property type="match status" value="1"/>
</dbReference>
<name>A0A8R2B488_ACYPI</name>
<comment type="subcellular location">
    <subcellularLocation>
        <location evidence="1">Nucleus</location>
    </subcellularLocation>
</comment>
<dbReference type="SUPFAM" id="SSF53098">
    <property type="entry name" value="Ribonuclease H-like"/>
    <property type="match status" value="1"/>
</dbReference>
<dbReference type="GO" id="GO:0008270">
    <property type="term" value="F:zinc ion binding"/>
    <property type="evidence" value="ECO:0007669"/>
    <property type="project" value="UniProtKB-KW"/>
</dbReference>
<accession>A0A8R2B488</accession>
<keyword evidence="13" id="KW-1185">Reference proteome</keyword>
<evidence type="ECO:0000256" key="2">
    <source>
        <dbReference type="ARBA" id="ARBA00022723"/>
    </source>
</evidence>
<feature type="compositionally biased region" description="Low complexity" evidence="10">
    <location>
        <begin position="68"/>
        <end position="93"/>
    </location>
</feature>
<dbReference type="Proteomes" id="UP000007819">
    <property type="component" value="Chromosome X"/>
</dbReference>
<evidence type="ECO:0000259" key="11">
    <source>
        <dbReference type="PROSITE" id="PS50808"/>
    </source>
</evidence>
<dbReference type="OrthoDB" id="6600430at2759"/>
<keyword evidence="8" id="KW-0539">Nucleus</keyword>
<dbReference type="SUPFAM" id="SSF57667">
    <property type="entry name" value="beta-beta-alpha zinc fingers"/>
    <property type="match status" value="1"/>
</dbReference>
<dbReference type="InterPro" id="IPR012337">
    <property type="entry name" value="RNaseH-like_sf"/>
</dbReference>
<keyword evidence="3 9" id="KW-0863">Zinc-finger</keyword>
<keyword evidence="4" id="KW-0862">Zinc</keyword>
<feature type="domain" description="BED-type" evidence="11">
    <location>
        <begin position="3"/>
        <end position="54"/>
    </location>
</feature>
<keyword evidence="2" id="KW-0479">Metal-binding</keyword>
<proteinExistence type="predicted"/>
<dbReference type="GO" id="GO:0046983">
    <property type="term" value="F:protein dimerization activity"/>
    <property type="evidence" value="ECO:0007669"/>
    <property type="project" value="InterPro"/>
</dbReference>
<evidence type="ECO:0000256" key="8">
    <source>
        <dbReference type="ARBA" id="ARBA00023242"/>
    </source>
</evidence>
<keyword evidence="7" id="KW-0804">Transcription</keyword>
<dbReference type="GO" id="GO:0009791">
    <property type="term" value="P:post-embryonic development"/>
    <property type="evidence" value="ECO:0007669"/>
    <property type="project" value="UniProtKB-ARBA"/>
</dbReference>
<dbReference type="InterPro" id="IPR036236">
    <property type="entry name" value="Znf_C2H2_sf"/>
</dbReference>
<keyword evidence="6" id="KW-0238">DNA-binding</keyword>
<dbReference type="Pfam" id="PF05699">
    <property type="entry name" value="Dimer_Tnp_hAT"/>
    <property type="match status" value="1"/>
</dbReference>
<keyword evidence="5" id="KW-0805">Transcription regulation</keyword>
<dbReference type="RefSeq" id="XP_008181029.1">
    <property type="nucleotide sequence ID" value="XM_008182807.1"/>
</dbReference>
<evidence type="ECO:0000256" key="3">
    <source>
        <dbReference type="ARBA" id="ARBA00022771"/>
    </source>
</evidence>
<protein>
    <recommendedName>
        <fullName evidence="11">BED-type domain-containing protein</fullName>
    </recommendedName>
</protein>
<evidence type="ECO:0000313" key="13">
    <source>
        <dbReference type="Proteomes" id="UP000007819"/>
    </source>
</evidence>
<evidence type="ECO:0000256" key="6">
    <source>
        <dbReference type="ARBA" id="ARBA00023125"/>
    </source>
</evidence>
<sequence>MNRKTSVIWDYVTVIESDKAKCGFCKTVLKFNQSSTTNLLRHIKSKHPTTDLSKRSRPNFDVEENNPDDPSSNNGNLSASTSSNSGVVSTSISNKDRSPLLNRQPSSSICPQQCQISNYFSKPVTASKRQLIEQQVIKMIVKEYYPFSIVEDVEFIKLYVALTTDAWTSLKNETYMAITVHFIDQNCELKSYLLSCAKFPMRHTSENIKNCLQNIVSQWGLKNKIAACTTDNASNITSAIQQCQWRHVSCFSHSLNLIVQSSLDQIKETRVKVKSIVEYFKRSTRATEKLNQMQEQLGYSPVHKLIQDVVTRWSSTFHMFQRFFELKTPILSSLADLNYDVSLTSGDWQIISKSCDILKRFEEITLEMSSEKGVTISKTILFTQALINFCNKLMTQHQSIPYIDSFIHKLTEETNKRFGYLEKDMLLAEATFLDPRFKKYGFKNHFSFQDTKRSILNKGKIIITSNKEDSIWNDFDLEVTDIVQSQDPKALMIIEVDKYLQEPLIARSNDPLKWWNENKNIYTTLFEIMKRRFCIQGTSVPSERVFSKGGQVVTEKRNRLSIVYDSTISMDIDYHTDSSDDQIEDTQIAPSTSKKCYDHKYNYMWEEQEDFKKWIAKSTKGELNFHCKSCNQDLKGGLSAVRNHNTVEPL</sequence>
<dbReference type="GO" id="GO:0005634">
    <property type="term" value="C:nucleus"/>
    <property type="evidence" value="ECO:0007669"/>
    <property type="project" value="UniProtKB-SubCell"/>
</dbReference>